<organism evidence="2 3">
    <name type="scientific">Elysia marginata</name>
    <dbReference type="NCBI Taxonomy" id="1093978"/>
    <lineage>
        <taxon>Eukaryota</taxon>
        <taxon>Metazoa</taxon>
        <taxon>Spiralia</taxon>
        <taxon>Lophotrochozoa</taxon>
        <taxon>Mollusca</taxon>
        <taxon>Gastropoda</taxon>
        <taxon>Heterobranchia</taxon>
        <taxon>Euthyneura</taxon>
        <taxon>Panpulmonata</taxon>
        <taxon>Sacoglossa</taxon>
        <taxon>Placobranchoidea</taxon>
        <taxon>Plakobranchidae</taxon>
        <taxon>Elysia</taxon>
    </lineage>
</organism>
<comment type="caution">
    <text evidence="2">The sequence shown here is derived from an EMBL/GenBank/DDBJ whole genome shotgun (WGS) entry which is preliminary data.</text>
</comment>
<proteinExistence type="predicted"/>
<keyword evidence="3" id="KW-1185">Reference proteome</keyword>
<protein>
    <submittedName>
        <fullName evidence="2">Uncharacterized protein</fullName>
    </submittedName>
</protein>
<name>A0AAV4HPK1_9GAST</name>
<accession>A0AAV4HPK1</accession>
<dbReference type="EMBL" id="BMAT01009098">
    <property type="protein sequence ID" value="GFR98490.1"/>
    <property type="molecule type" value="Genomic_DNA"/>
</dbReference>
<evidence type="ECO:0000256" key="1">
    <source>
        <dbReference type="SAM" id="MobiDB-lite"/>
    </source>
</evidence>
<feature type="compositionally biased region" description="Basic and acidic residues" evidence="1">
    <location>
        <begin position="22"/>
        <end position="34"/>
    </location>
</feature>
<dbReference type="AlphaFoldDB" id="A0AAV4HPK1"/>
<gene>
    <name evidence="2" type="ORF">ElyMa_004503200</name>
</gene>
<evidence type="ECO:0000313" key="3">
    <source>
        <dbReference type="Proteomes" id="UP000762676"/>
    </source>
</evidence>
<sequence length="132" mass="14601">MKSFKRENKTKRMTRSPLAKAKLNEKGRKNEGGGRRYRRSEVSASVTLGFERCLRTVDPRYVSTNQEEPDQPRLSESLQVQCTGKRGFLGSSASPSPSPSASACLTGLCLYWRGQVAGLARTMAAYPCQIPQ</sequence>
<evidence type="ECO:0000313" key="2">
    <source>
        <dbReference type="EMBL" id="GFR98490.1"/>
    </source>
</evidence>
<feature type="region of interest" description="Disordered" evidence="1">
    <location>
        <begin position="1"/>
        <end position="42"/>
    </location>
</feature>
<reference evidence="2 3" key="1">
    <citation type="journal article" date="2021" name="Elife">
        <title>Chloroplast acquisition without the gene transfer in kleptoplastic sea slugs, Plakobranchus ocellatus.</title>
        <authorList>
            <person name="Maeda T."/>
            <person name="Takahashi S."/>
            <person name="Yoshida T."/>
            <person name="Shimamura S."/>
            <person name="Takaki Y."/>
            <person name="Nagai Y."/>
            <person name="Toyoda A."/>
            <person name="Suzuki Y."/>
            <person name="Arimoto A."/>
            <person name="Ishii H."/>
            <person name="Satoh N."/>
            <person name="Nishiyama T."/>
            <person name="Hasebe M."/>
            <person name="Maruyama T."/>
            <person name="Minagawa J."/>
            <person name="Obokata J."/>
            <person name="Shigenobu S."/>
        </authorList>
    </citation>
    <scope>NUCLEOTIDE SEQUENCE [LARGE SCALE GENOMIC DNA]</scope>
</reference>
<dbReference type="Proteomes" id="UP000762676">
    <property type="component" value="Unassembled WGS sequence"/>
</dbReference>